<proteinExistence type="inferred from homology"/>
<accession>A0A8J2U5E3</accession>
<feature type="chain" id="PRO_5035314613" evidence="3">
    <location>
        <begin position="22"/>
        <end position="267"/>
    </location>
</feature>
<comment type="similarity">
    <text evidence="1">Belongs to the MlaA family.</text>
</comment>
<feature type="signal peptide" evidence="3">
    <location>
        <begin position="1"/>
        <end position="21"/>
    </location>
</feature>
<dbReference type="AlphaFoldDB" id="A0A8J2U5E3"/>
<dbReference type="InterPro" id="IPR007428">
    <property type="entry name" value="MlaA"/>
</dbReference>
<keyword evidence="5" id="KW-1185">Reference proteome</keyword>
<evidence type="ECO:0000313" key="4">
    <source>
        <dbReference type="EMBL" id="GGA78373.1"/>
    </source>
</evidence>
<dbReference type="Pfam" id="PF04333">
    <property type="entry name" value="MlaA"/>
    <property type="match status" value="1"/>
</dbReference>
<dbReference type="PANTHER" id="PTHR30035:SF3">
    <property type="entry name" value="INTERMEMBRANE PHOSPHOLIPID TRANSPORT SYSTEM LIPOPROTEIN MLAA"/>
    <property type="match status" value="1"/>
</dbReference>
<dbReference type="Proteomes" id="UP000619743">
    <property type="component" value="Unassembled WGS sequence"/>
</dbReference>
<evidence type="ECO:0000313" key="5">
    <source>
        <dbReference type="Proteomes" id="UP000619743"/>
    </source>
</evidence>
<comment type="caution">
    <text evidence="4">The sequence shown here is derived from an EMBL/GenBank/DDBJ whole genome shotgun (WGS) entry which is preliminary data.</text>
</comment>
<dbReference type="GO" id="GO:0016020">
    <property type="term" value="C:membrane"/>
    <property type="evidence" value="ECO:0007669"/>
    <property type="project" value="InterPro"/>
</dbReference>
<dbReference type="GO" id="GO:0120010">
    <property type="term" value="P:intermembrane phospholipid transfer"/>
    <property type="evidence" value="ECO:0007669"/>
    <property type="project" value="TreeGrafter"/>
</dbReference>
<name>A0A8J2U5E3_9GAMM</name>
<gene>
    <name evidence="4" type="primary">mlaA</name>
    <name evidence="4" type="ORF">GCM10011369_20330</name>
</gene>
<evidence type="ECO:0000256" key="2">
    <source>
        <dbReference type="ARBA" id="ARBA00022729"/>
    </source>
</evidence>
<reference evidence="5" key="1">
    <citation type="journal article" date="2019" name="Int. J. Syst. Evol. Microbiol.">
        <title>The Global Catalogue of Microorganisms (GCM) 10K type strain sequencing project: providing services to taxonomists for standard genome sequencing and annotation.</title>
        <authorList>
            <consortium name="The Broad Institute Genomics Platform"/>
            <consortium name="The Broad Institute Genome Sequencing Center for Infectious Disease"/>
            <person name="Wu L."/>
            <person name="Ma J."/>
        </authorList>
    </citation>
    <scope>NUCLEOTIDE SEQUENCE [LARGE SCALE GENOMIC DNA]</scope>
    <source>
        <strain evidence="5">CGMCC 1.10130</strain>
    </source>
</reference>
<protein>
    <submittedName>
        <fullName evidence="4">ABC transporter</fullName>
    </submittedName>
</protein>
<sequence>MTTLRWGSVLVALLATFSANAGYENAQVQEREEIRREAYYANRIYDPRDPLEDMNRAFYHLNFNIIDPYVFRPLTVAYVEYVPELAREGINNFVLNFEEPSSAVNNLLQGKGGDSANNVGRFAVNSTIGILGVIDVAKYMGMERKLDEFGEVLGYYGVSDGAYLMLPVMGPSSVREEVGDYVDNSYWPLSKIGFWPKLLMNTFKGLYARAQLLEQESFLETSLDPYAVVKEGYFQRVRYQVYDGQLPDVEPEDDAFLEDYLDEIDSM</sequence>
<keyword evidence="2 3" id="KW-0732">Signal</keyword>
<dbReference type="PANTHER" id="PTHR30035">
    <property type="entry name" value="LIPOPROTEIN VACJ-RELATED"/>
    <property type="match status" value="1"/>
</dbReference>
<dbReference type="EMBL" id="BMDX01000009">
    <property type="protein sequence ID" value="GGA78373.1"/>
    <property type="molecule type" value="Genomic_DNA"/>
</dbReference>
<dbReference type="RefSeq" id="WP_087505706.1">
    <property type="nucleotide sequence ID" value="NZ_BMDX01000009.1"/>
</dbReference>
<evidence type="ECO:0000256" key="1">
    <source>
        <dbReference type="ARBA" id="ARBA00010634"/>
    </source>
</evidence>
<dbReference type="OrthoDB" id="9785326at2"/>
<organism evidence="4 5">
    <name type="scientific">Neiella marina</name>
    <dbReference type="NCBI Taxonomy" id="508461"/>
    <lineage>
        <taxon>Bacteria</taxon>
        <taxon>Pseudomonadati</taxon>
        <taxon>Pseudomonadota</taxon>
        <taxon>Gammaproteobacteria</taxon>
        <taxon>Alteromonadales</taxon>
        <taxon>Echinimonadaceae</taxon>
        <taxon>Neiella</taxon>
    </lineage>
</organism>
<dbReference type="PRINTS" id="PR01805">
    <property type="entry name" value="VACJLIPOPROT"/>
</dbReference>
<evidence type="ECO:0000256" key="3">
    <source>
        <dbReference type="SAM" id="SignalP"/>
    </source>
</evidence>